<dbReference type="Gene3D" id="3.30.70.330">
    <property type="match status" value="1"/>
</dbReference>
<protein>
    <recommendedName>
        <fullName evidence="5">RRM domain-containing protein</fullName>
    </recommendedName>
</protein>
<evidence type="ECO:0000256" key="1">
    <source>
        <dbReference type="ARBA" id="ARBA00004123"/>
    </source>
</evidence>
<dbReference type="Proteomes" id="UP001162131">
    <property type="component" value="Unassembled WGS sequence"/>
</dbReference>
<dbReference type="AlphaFoldDB" id="A0AAU9J972"/>
<evidence type="ECO:0000256" key="4">
    <source>
        <dbReference type="ARBA" id="ARBA00023242"/>
    </source>
</evidence>
<dbReference type="GO" id="GO:0003723">
    <property type="term" value="F:RNA binding"/>
    <property type="evidence" value="ECO:0007669"/>
    <property type="project" value="InterPro"/>
</dbReference>
<dbReference type="PANTHER" id="PTHR36326">
    <property type="entry name" value="PROTEIN POLLENLESS 3-LIKE 2"/>
    <property type="match status" value="1"/>
</dbReference>
<comment type="subcellular location">
    <subcellularLocation>
        <location evidence="1">Nucleus</location>
    </subcellularLocation>
</comment>
<evidence type="ECO:0000313" key="6">
    <source>
        <dbReference type="EMBL" id="CAG9324714.1"/>
    </source>
</evidence>
<gene>
    <name evidence="6" type="ORF">BSTOLATCC_MIC36495</name>
</gene>
<keyword evidence="7" id="KW-1185">Reference proteome</keyword>
<evidence type="ECO:0000256" key="3">
    <source>
        <dbReference type="ARBA" id="ARBA00023054"/>
    </source>
</evidence>
<dbReference type="EMBL" id="CAJZBQ010000036">
    <property type="protein sequence ID" value="CAG9324714.1"/>
    <property type="molecule type" value="Genomic_DNA"/>
</dbReference>
<dbReference type="InterPro" id="IPR035979">
    <property type="entry name" value="RBD_domain_sf"/>
</dbReference>
<reference evidence="6" key="1">
    <citation type="submission" date="2021-09" db="EMBL/GenBank/DDBJ databases">
        <authorList>
            <consortium name="AG Swart"/>
            <person name="Singh M."/>
            <person name="Singh A."/>
            <person name="Seah K."/>
            <person name="Emmerich C."/>
        </authorList>
    </citation>
    <scope>NUCLEOTIDE SEQUENCE</scope>
    <source>
        <strain evidence="6">ATCC30299</strain>
    </source>
</reference>
<dbReference type="Pfam" id="PF00076">
    <property type="entry name" value="RRM_1"/>
    <property type="match status" value="1"/>
</dbReference>
<keyword evidence="2" id="KW-0677">Repeat</keyword>
<dbReference type="InterPro" id="IPR012677">
    <property type="entry name" value="Nucleotide-bd_a/b_plait_sf"/>
</dbReference>
<dbReference type="Gene3D" id="1.25.40.10">
    <property type="entry name" value="Tetratricopeptide repeat domain"/>
    <property type="match status" value="1"/>
</dbReference>
<dbReference type="InterPro" id="IPR044961">
    <property type="entry name" value="MS5/SDI1"/>
</dbReference>
<keyword evidence="4" id="KW-0539">Nucleus</keyword>
<dbReference type="CDD" id="cd00590">
    <property type="entry name" value="RRM_SF"/>
    <property type="match status" value="1"/>
</dbReference>
<feature type="domain" description="RRM" evidence="5">
    <location>
        <begin position="129"/>
        <end position="186"/>
    </location>
</feature>
<evidence type="ECO:0000259" key="5">
    <source>
        <dbReference type="Pfam" id="PF00076"/>
    </source>
</evidence>
<proteinExistence type="predicted"/>
<evidence type="ECO:0000256" key="2">
    <source>
        <dbReference type="ARBA" id="ARBA00022737"/>
    </source>
</evidence>
<accession>A0AAU9J972</accession>
<evidence type="ECO:0000313" key="7">
    <source>
        <dbReference type="Proteomes" id="UP001162131"/>
    </source>
</evidence>
<organism evidence="6 7">
    <name type="scientific">Blepharisma stoltei</name>
    <dbReference type="NCBI Taxonomy" id="1481888"/>
    <lineage>
        <taxon>Eukaryota</taxon>
        <taxon>Sar</taxon>
        <taxon>Alveolata</taxon>
        <taxon>Ciliophora</taxon>
        <taxon>Postciliodesmatophora</taxon>
        <taxon>Heterotrichea</taxon>
        <taxon>Heterotrichida</taxon>
        <taxon>Blepharismidae</taxon>
        <taxon>Blepharisma</taxon>
    </lineage>
</organism>
<dbReference type="SUPFAM" id="SSF54928">
    <property type="entry name" value="RNA-binding domain, RBD"/>
    <property type="match status" value="1"/>
</dbReference>
<dbReference type="InterPro" id="IPR000504">
    <property type="entry name" value="RRM_dom"/>
</dbReference>
<dbReference type="GO" id="GO:0005634">
    <property type="term" value="C:nucleus"/>
    <property type="evidence" value="ECO:0007669"/>
    <property type="project" value="UniProtKB-SubCell"/>
</dbReference>
<comment type="caution">
    <text evidence="6">The sequence shown here is derived from an EMBL/GenBank/DDBJ whole genome shotgun (WGS) entry which is preliminary data.</text>
</comment>
<dbReference type="PANTHER" id="PTHR36326:SF21">
    <property type="entry name" value="PROTEIN POLLENLESS 3-LIKE 2"/>
    <property type="match status" value="1"/>
</dbReference>
<dbReference type="InterPro" id="IPR011990">
    <property type="entry name" value="TPR-like_helical_dom_sf"/>
</dbReference>
<sequence>MASSSSKGFYLRGGFQRYLSTYQGKNHYPIPRQQTPYAFAKVAEYIEKDLSKAESLYRQAIEIGERPESALKDLAGVLHQQGKTEEACELLINNKHLFVADLTRYENLLRNLQKQIFPSQNSYNKSVKISGLGPMADELTIRSMFSNPSRILHIEIYSEPNSDGKSKYGIIRFASHSAARKTLEGFGKHYYKLEWVALDGEITGEVSFEGTPEQEFSLFSSGKEKKMPGVFDYYTYFAETKVEQNFEDKVDEILENSLLSYVRSKCELKASANPFEPDN</sequence>
<name>A0AAU9J972_9CILI</name>
<keyword evidence="3" id="KW-0175">Coiled coil</keyword>